<gene>
    <name evidence="1" type="ORF">D1953_19410</name>
</gene>
<dbReference type="RefSeq" id="WP_119118800.1">
    <property type="nucleotide sequence ID" value="NZ_QWVS01000058.1"/>
</dbReference>
<keyword evidence="2" id="KW-1185">Reference proteome</keyword>
<organism evidence="1 2">
    <name type="scientific">Peribacillus asahii</name>
    <dbReference type="NCBI Taxonomy" id="228899"/>
    <lineage>
        <taxon>Bacteria</taxon>
        <taxon>Bacillati</taxon>
        <taxon>Bacillota</taxon>
        <taxon>Bacilli</taxon>
        <taxon>Bacillales</taxon>
        <taxon>Bacillaceae</taxon>
        <taxon>Peribacillus</taxon>
    </lineage>
</organism>
<proteinExistence type="predicted"/>
<dbReference type="EMBL" id="QWVS01000058">
    <property type="protein sequence ID" value="RID81891.1"/>
    <property type="molecule type" value="Genomic_DNA"/>
</dbReference>
<dbReference type="AlphaFoldDB" id="A0A398AWC3"/>
<evidence type="ECO:0008006" key="3">
    <source>
        <dbReference type="Google" id="ProtNLM"/>
    </source>
</evidence>
<sequence length="207" mass="24196">MVKHFGVNIREKYDGLKLTRDNYIQVSSKSSLDTTKVYSDSEINKHIEDSLFNYDLNIEYFDVLSKPEFNKELMAFISKTKVFKEITDLVPLSEIPGYYIMVLDEYAQAYIGRSGNIKKRIQSHWSKQKEFDRLIFGSKENSILSIDSFRAYDTTRIFVYPTDELHGHEDHFINLFNKKYLLNRTSGGTLDGLMAAIIYRKTRELSI</sequence>
<protein>
    <recommendedName>
        <fullName evidence="3">GIY-YIG domain-containing protein</fullName>
    </recommendedName>
</protein>
<evidence type="ECO:0000313" key="1">
    <source>
        <dbReference type="EMBL" id="RID81891.1"/>
    </source>
</evidence>
<evidence type="ECO:0000313" key="2">
    <source>
        <dbReference type="Proteomes" id="UP000266016"/>
    </source>
</evidence>
<accession>A0A398AWC3</accession>
<dbReference type="Proteomes" id="UP000266016">
    <property type="component" value="Unassembled WGS sequence"/>
</dbReference>
<reference evidence="1 2" key="1">
    <citation type="submission" date="2018-08" db="EMBL/GenBank/DDBJ databases">
        <title>Bacillus jemisoniae sp. nov., Bacillus chryseoplanitiae sp. nov., Bacillus resnikiae sp. nov., and Bacillus frankliniae sp. nov., isolated from Viking spacecraft and associated surfaces.</title>
        <authorList>
            <person name="Seuylemezian A."/>
            <person name="Vaishampayan P."/>
        </authorList>
    </citation>
    <scope>NUCLEOTIDE SEQUENCE [LARGE SCALE GENOMIC DNA]</scope>
    <source>
        <strain evidence="1 2">MA001</strain>
    </source>
</reference>
<name>A0A398AWC3_9BACI</name>
<comment type="caution">
    <text evidence="1">The sequence shown here is derived from an EMBL/GenBank/DDBJ whole genome shotgun (WGS) entry which is preliminary data.</text>
</comment>